<accession>A0A8B8FAM4</accession>
<keyword evidence="2" id="KW-1185">Reference proteome</keyword>
<sequence length="631" mass="71670">CVEDNKLESSNDITITNNCSTTSTSIQCTASSSDQSVVDINEESEKSELNVIPNPLTQNNTNNFKDPADWTNSNICRNYIAKFGYDKNIDADFTSLKRTYSDYDRYCSKSIFTKNRKNGENVSRKWLVYSISKFVLFCAPCKLFGCSTQLGDAGFNDWKNGHLVISRHENSLAHKNNTLSFITLQSDVGRIDTQLATQVTDEINYWKAVLHRVVEVIKFLGAKGLSFREKYGNRGKGTPSYLSSTIYEELLLLMKNDIIKIILKELKAAKYYSLIVDSTSDIANVDQLVIALRYVLPSGVPAERFLIFIPNSGHKSKEMSNGLLSLHSIVDNQKEKAVYKVEANGLLARLKTLETGLMICIWNSILNSFNATNKKLQSTDIDLHTVLELYNGLENYLVQIRDNFDVFENKAVEITGCSEYTKDSKRKKKRKAMADESRSQPLTEITGKIDFIRHVYYVIIDTLKCQLSSRRQAYEKISDIYGCIPTLYKTPSSIVIRNTCGTLAKYFIDDVENSSLLIDECILSSKLISTDKNVKSVLSMYKYIKTKELECMFPNLEIVMRMYLSTAVSNCSGERAFSVLKRVKSYLRSTMKEKRLNALAIFSVEAELVEKLDFNDTINTFAHQKARKRKV</sequence>
<gene>
    <name evidence="3" type="primary">LOC112681350</name>
</gene>
<feature type="domain" description="HAT C-terminal dimerisation" evidence="1">
    <location>
        <begin position="543"/>
        <end position="607"/>
    </location>
</feature>
<dbReference type="SUPFAM" id="SSF53098">
    <property type="entry name" value="Ribonuclease H-like"/>
    <property type="match status" value="1"/>
</dbReference>
<reference evidence="3" key="1">
    <citation type="submission" date="2025-08" db="UniProtKB">
        <authorList>
            <consortium name="RefSeq"/>
        </authorList>
    </citation>
    <scope>IDENTIFICATION</scope>
    <source>
        <tissue evidence="3">Whole body</tissue>
    </source>
</reference>
<proteinExistence type="predicted"/>
<organism evidence="2 3">
    <name type="scientific">Sipha flava</name>
    <name type="common">yellow sugarcane aphid</name>
    <dbReference type="NCBI Taxonomy" id="143950"/>
    <lineage>
        <taxon>Eukaryota</taxon>
        <taxon>Metazoa</taxon>
        <taxon>Ecdysozoa</taxon>
        <taxon>Arthropoda</taxon>
        <taxon>Hexapoda</taxon>
        <taxon>Insecta</taxon>
        <taxon>Pterygota</taxon>
        <taxon>Neoptera</taxon>
        <taxon>Paraneoptera</taxon>
        <taxon>Hemiptera</taxon>
        <taxon>Sternorrhyncha</taxon>
        <taxon>Aphidomorpha</taxon>
        <taxon>Aphidoidea</taxon>
        <taxon>Aphididae</taxon>
        <taxon>Sipha</taxon>
    </lineage>
</organism>
<evidence type="ECO:0000259" key="1">
    <source>
        <dbReference type="Pfam" id="PF05699"/>
    </source>
</evidence>
<dbReference type="GO" id="GO:0046983">
    <property type="term" value="F:protein dimerization activity"/>
    <property type="evidence" value="ECO:0007669"/>
    <property type="project" value="InterPro"/>
</dbReference>
<evidence type="ECO:0000313" key="3">
    <source>
        <dbReference type="RefSeq" id="XP_025407400.1"/>
    </source>
</evidence>
<dbReference type="InterPro" id="IPR012337">
    <property type="entry name" value="RNaseH-like_sf"/>
</dbReference>
<dbReference type="GeneID" id="112681350"/>
<dbReference type="Pfam" id="PF05699">
    <property type="entry name" value="Dimer_Tnp_hAT"/>
    <property type="match status" value="1"/>
</dbReference>
<dbReference type="OrthoDB" id="6611207at2759"/>
<dbReference type="PANTHER" id="PTHR45749:SF23">
    <property type="entry name" value="ZINC FINGER MYM-TYPE PROTEIN 1-LIKE"/>
    <property type="match status" value="1"/>
</dbReference>
<dbReference type="InterPro" id="IPR008906">
    <property type="entry name" value="HATC_C_dom"/>
</dbReference>
<dbReference type="PANTHER" id="PTHR45749">
    <property type="match status" value="1"/>
</dbReference>
<dbReference type="Proteomes" id="UP000694846">
    <property type="component" value="Unplaced"/>
</dbReference>
<evidence type="ECO:0000313" key="2">
    <source>
        <dbReference type="Proteomes" id="UP000694846"/>
    </source>
</evidence>
<dbReference type="AlphaFoldDB" id="A0A8B8FAM4"/>
<name>A0A8B8FAM4_9HEMI</name>
<dbReference type="RefSeq" id="XP_025407400.1">
    <property type="nucleotide sequence ID" value="XM_025551615.1"/>
</dbReference>
<feature type="non-terminal residue" evidence="3">
    <location>
        <position position="1"/>
    </location>
</feature>
<protein>
    <submittedName>
        <fullName evidence="3">Uncharacterized protein LOC112681350</fullName>
    </submittedName>
</protein>